<comment type="caution">
    <text evidence="1">The sequence shown here is derived from an EMBL/GenBank/DDBJ whole genome shotgun (WGS) entry which is preliminary data.</text>
</comment>
<accession>A0ACC0P1F7</accession>
<dbReference type="EMBL" id="CM046391">
    <property type="protein sequence ID" value="KAI8558673.1"/>
    <property type="molecule type" value="Genomic_DNA"/>
</dbReference>
<protein>
    <submittedName>
        <fullName evidence="1">Uncharacterized protein</fullName>
    </submittedName>
</protein>
<reference evidence="1" key="1">
    <citation type="submission" date="2022-02" db="EMBL/GenBank/DDBJ databases">
        <title>Plant Genome Project.</title>
        <authorList>
            <person name="Zhang R.-G."/>
        </authorList>
    </citation>
    <scope>NUCLEOTIDE SEQUENCE</scope>
    <source>
        <strain evidence="1">AT1</strain>
    </source>
</reference>
<sequence>MADSNRVVVFGGSPAALIPIVIPAIDDNNNGQQPDLLAAAPQLTPDDARSLLSSFTHDQLLSIVQFAALHHPDVLCAFRTDGHPRPDHVSPLLSLSLSLSVDLLKLQITCLILKVEYEVGLRSDPTVNPKDNDLLTVRHCWECLLRIYVAPEMLKWNYVKENVWSAGVVLYILLSEVPPFWAGVSNFNQQFHYLACSLCNRASNAYQDDELWCNYCSQRVPPLTRVKFNIKVSDPTASIEATIFPEIAEQFYSITGANIDTTKPNPVVLSFVGFAGTCYRNTFLMYLNLWAMFVIIAVLTVFIIFAYAVTDKGSGRTVMSRGPTWSTTWMTTPGGRIETKIDMFLRFWEEGVILE</sequence>
<dbReference type="Proteomes" id="UP001062846">
    <property type="component" value="Chromosome 4"/>
</dbReference>
<evidence type="ECO:0000313" key="1">
    <source>
        <dbReference type="EMBL" id="KAI8558673.1"/>
    </source>
</evidence>
<organism evidence="1 2">
    <name type="scientific">Rhododendron molle</name>
    <name type="common">Chinese azalea</name>
    <name type="synonym">Azalea mollis</name>
    <dbReference type="NCBI Taxonomy" id="49168"/>
    <lineage>
        <taxon>Eukaryota</taxon>
        <taxon>Viridiplantae</taxon>
        <taxon>Streptophyta</taxon>
        <taxon>Embryophyta</taxon>
        <taxon>Tracheophyta</taxon>
        <taxon>Spermatophyta</taxon>
        <taxon>Magnoliopsida</taxon>
        <taxon>eudicotyledons</taxon>
        <taxon>Gunneridae</taxon>
        <taxon>Pentapetalae</taxon>
        <taxon>asterids</taxon>
        <taxon>Ericales</taxon>
        <taxon>Ericaceae</taxon>
        <taxon>Ericoideae</taxon>
        <taxon>Rhodoreae</taxon>
        <taxon>Rhododendron</taxon>
    </lineage>
</organism>
<keyword evidence="2" id="KW-1185">Reference proteome</keyword>
<evidence type="ECO:0000313" key="2">
    <source>
        <dbReference type="Proteomes" id="UP001062846"/>
    </source>
</evidence>
<gene>
    <name evidence="1" type="ORF">RHMOL_Rhmol04G0115100</name>
</gene>
<name>A0ACC0P1F7_RHOML</name>
<proteinExistence type="predicted"/>